<keyword evidence="1" id="KW-1133">Transmembrane helix</keyword>
<comment type="caution">
    <text evidence="2">The sequence shown here is derived from an EMBL/GenBank/DDBJ whole genome shotgun (WGS) entry which is preliminary data.</text>
</comment>
<dbReference type="RefSeq" id="WP_259626658.1">
    <property type="nucleotide sequence ID" value="NZ_JANYMP010000017.1"/>
</dbReference>
<evidence type="ECO:0000313" key="3">
    <source>
        <dbReference type="Proteomes" id="UP001141259"/>
    </source>
</evidence>
<dbReference type="Proteomes" id="UP001141259">
    <property type="component" value="Unassembled WGS sequence"/>
</dbReference>
<reference evidence="2" key="1">
    <citation type="submission" date="2022-08" db="EMBL/GenBank/DDBJ databases">
        <authorList>
            <person name="Tistechok S."/>
            <person name="Samborskyy M."/>
            <person name="Roman I."/>
        </authorList>
    </citation>
    <scope>NUCLEOTIDE SEQUENCE</scope>
    <source>
        <strain evidence="2">DSM 103496</strain>
    </source>
</reference>
<dbReference type="EMBL" id="JANYMP010000017">
    <property type="protein sequence ID" value="MCS7481162.1"/>
    <property type="molecule type" value="Genomic_DNA"/>
</dbReference>
<accession>A0A9X2VS27</accession>
<evidence type="ECO:0000313" key="2">
    <source>
        <dbReference type="EMBL" id="MCS7481162.1"/>
    </source>
</evidence>
<keyword evidence="1" id="KW-0472">Membrane</keyword>
<name>A0A9X2VS27_9PSEU</name>
<sequence>MIDREPLSSDLGDLRNDPVRPVRKTITLHDRGVAAPRSVALLPTPAPAPVRPPEPEVRTRWRVTPRVVGVLVLFGGLAAVIVTAFGVSGVLMLIGLCVALRLMWTDRAGR</sequence>
<protein>
    <submittedName>
        <fullName evidence="2">Uncharacterized protein</fullName>
    </submittedName>
</protein>
<organism evidence="2 3">
    <name type="scientific">Umezawaea endophytica</name>
    <dbReference type="NCBI Taxonomy" id="1654476"/>
    <lineage>
        <taxon>Bacteria</taxon>
        <taxon>Bacillati</taxon>
        <taxon>Actinomycetota</taxon>
        <taxon>Actinomycetes</taxon>
        <taxon>Pseudonocardiales</taxon>
        <taxon>Pseudonocardiaceae</taxon>
        <taxon>Umezawaea</taxon>
    </lineage>
</organism>
<proteinExistence type="predicted"/>
<feature type="transmembrane region" description="Helical" evidence="1">
    <location>
        <begin position="67"/>
        <end position="100"/>
    </location>
</feature>
<keyword evidence="3" id="KW-1185">Reference proteome</keyword>
<keyword evidence="1" id="KW-0812">Transmembrane</keyword>
<evidence type="ECO:0000256" key="1">
    <source>
        <dbReference type="SAM" id="Phobius"/>
    </source>
</evidence>
<gene>
    <name evidence="2" type="ORF">NZH93_30270</name>
</gene>
<dbReference type="AlphaFoldDB" id="A0A9X2VS27"/>